<proteinExistence type="predicted"/>
<comment type="caution">
    <text evidence="2">The sequence shown here is derived from an EMBL/GenBank/DDBJ whole genome shotgun (WGS) entry which is preliminary data.</text>
</comment>
<dbReference type="AlphaFoldDB" id="A0A0F9XIY9"/>
<keyword evidence="1" id="KW-0175">Coiled coil</keyword>
<accession>A0A0F9XIY9</accession>
<dbReference type="EMBL" id="LAZR01000098">
    <property type="protein sequence ID" value="KKN91963.1"/>
    <property type="molecule type" value="Genomic_DNA"/>
</dbReference>
<organism evidence="2">
    <name type="scientific">marine sediment metagenome</name>
    <dbReference type="NCBI Taxonomy" id="412755"/>
    <lineage>
        <taxon>unclassified sequences</taxon>
        <taxon>metagenomes</taxon>
        <taxon>ecological metagenomes</taxon>
    </lineage>
</organism>
<name>A0A0F9XIY9_9ZZZZ</name>
<protein>
    <submittedName>
        <fullName evidence="2">Uncharacterized protein</fullName>
    </submittedName>
</protein>
<sequence length="165" mass="18436">MENEQALITWIGFATAFFTATAAGAAALAAVAAWKANKIAAESAKEQNLNAKRLLLAQKEDRYEDLAARLPRGQSGMYEILAYPMNPKSRLDWEIMTKAYLDTWELRCEIKETDTEPLVSELAVLDLILVDRELEHLFHSNQPEIAAAIEKAKSIVRDRPHSPGL</sequence>
<gene>
    <name evidence="2" type="ORF">LCGC14_0212440</name>
</gene>
<evidence type="ECO:0000313" key="2">
    <source>
        <dbReference type="EMBL" id="KKN91963.1"/>
    </source>
</evidence>
<reference evidence="2" key="1">
    <citation type="journal article" date="2015" name="Nature">
        <title>Complex archaea that bridge the gap between prokaryotes and eukaryotes.</title>
        <authorList>
            <person name="Spang A."/>
            <person name="Saw J.H."/>
            <person name="Jorgensen S.L."/>
            <person name="Zaremba-Niedzwiedzka K."/>
            <person name="Martijn J."/>
            <person name="Lind A.E."/>
            <person name="van Eijk R."/>
            <person name="Schleper C."/>
            <person name="Guy L."/>
            <person name="Ettema T.J."/>
        </authorList>
    </citation>
    <scope>NUCLEOTIDE SEQUENCE</scope>
</reference>
<evidence type="ECO:0000256" key="1">
    <source>
        <dbReference type="SAM" id="Coils"/>
    </source>
</evidence>
<feature type="coiled-coil region" evidence="1">
    <location>
        <begin position="41"/>
        <end position="69"/>
    </location>
</feature>